<feature type="chain" id="PRO_5015302211" evidence="1">
    <location>
        <begin position="25"/>
        <end position="365"/>
    </location>
</feature>
<reference evidence="2 3" key="1">
    <citation type="journal article" date="2018" name="Environ. Microbiol.">
        <title>Isolation and genomic characterization of Novimethylophilus kurashikiensis gen. nov. sp. nov., a new lanthanide-dependent methylotrophic species of Methylophilaceae.</title>
        <authorList>
            <person name="Lv H."/>
            <person name="Sahin N."/>
            <person name="Tani A."/>
        </authorList>
    </citation>
    <scope>NUCLEOTIDE SEQUENCE [LARGE SCALE GENOMIC DNA]</scope>
    <source>
        <strain evidence="2 3">La2-4</strain>
    </source>
</reference>
<evidence type="ECO:0000256" key="1">
    <source>
        <dbReference type="SAM" id="SignalP"/>
    </source>
</evidence>
<dbReference type="EMBL" id="BDOQ01000008">
    <property type="protein sequence ID" value="GBG14510.1"/>
    <property type="molecule type" value="Genomic_DNA"/>
</dbReference>
<comment type="caution">
    <text evidence="2">The sequence shown here is derived from an EMBL/GenBank/DDBJ whole genome shotgun (WGS) entry which is preliminary data.</text>
</comment>
<evidence type="ECO:0000313" key="2">
    <source>
        <dbReference type="EMBL" id="GBG14510.1"/>
    </source>
</evidence>
<evidence type="ECO:0000313" key="3">
    <source>
        <dbReference type="Proteomes" id="UP000245081"/>
    </source>
</evidence>
<dbReference type="OrthoDB" id="8557871at2"/>
<proteinExistence type="predicted"/>
<keyword evidence="2" id="KW-0067">ATP-binding</keyword>
<dbReference type="Proteomes" id="UP000245081">
    <property type="component" value="Unassembled WGS sequence"/>
</dbReference>
<sequence length="365" mass="39314">MKPSSLTRAVILAASLGLPMAALADTEAATAKMQAIMKGDVSQLPEATQKAIASVEASTKAEAEMNNVPQSVIDFSIEQSAKLRQQALQSYVKALPPKDQAFGAQVLLGDGSIGGGYGKFYFFVSRSMPVSLLKAYSLAALNTGGTLVMLGVRKGDTIKEYMDEVVEDFNNADGQVLGGIELNPNLFDMFDVKVVPSVVWSNRMNLDDIGSGCEDAPGAQAQKLTLQGPDDEPLVVDKPVCAKAKESTYFKISGALNINYVLERFKDAGAPAEVIQHYQDLLADQHGNVNDRNQAVQVTGNAITPIKGDLHIDSLPKHVLQHWQEELATKHVMRGPYGPVFSEDGKDDVIYRKELAEKVAHGLGL</sequence>
<protein>
    <submittedName>
        <fullName evidence="2">Replicative DNA helicase</fullName>
    </submittedName>
</protein>
<dbReference type="Pfam" id="PF09673">
    <property type="entry name" value="TrbC_Ftype"/>
    <property type="match status" value="1"/>
</dbReference>
<dbReference type="GO" id="GO:0004386">
    <property type="term" value="F:helicase activity"/>
    <property type="evidence" value="ECO:0007669"/>
    <property type="project" value="UniProtKB-KW"/>
</dbReference>
<keyword evidence="2" id="KW-0347">Helicase</keyword>
<dbReference type="InterPro" id="IPR019106">
    <property type="entry name" value="T4SS_TrbC"/>
</dbReference>
<accession>A0A2R5F8D4</accession>
<keyword evidence="3" id="KW-1185">Reference proteome</keyword>
<dbReference type="RefSeq" id="WP_109015702.1">
    <property type="nucleotide sequence ID" value="NZ_BDOQ01000008.1"/>
</dbReference>
<keyword evidence="2" id="KW-0378">Hydrolase</keyword>
<keyword evidence="1" id="KW-0732">Signal</keyword>
<organism evidence="2 3">
    <name type="scientific">Novimethylophilus kurashikiensis</name>
    <dbReference type="NCBI Taxonomy" id="1825523"/>
    <lineage>
        <taxon>Bacteria</taxon>
        <taxon>Pseudomonadati</taxon>
        <taxon>Pseudomonadota</taxon>
        <taxon>Betaproteobacteria</taxon>
        <taxon>Nitrosomonadales</taxon>
        <taxon>Methylophilaceae</taxon>
        <taxon>Novimethylophilus</taxon>
    </lineage>
</organism>
<dbReference type="AlphaFoldDB" id="A0A2R5F8D4"/>
<feature type="signal peptide" evidence="1">
    <location>
        <begin position="1"/>
        <end position="24"/>
    </location>
</feature>
<name>A0A2R5F8D4_9PROT</name>
<keyword evidence="2" id="KW-0547">Nucleotide-binding</keyword>
<gene>
    <name evidence="2" type="ORF">NMK_2109</name>
</gene>